<protein>
    <submittedName>
        <fullName evidence="1">Uncharacterized protein</fullName>
    </submittedName>
</protein>
<organism evidence="1 2">
    <name type="scientific">Zarea fungicola</name>
    <dbReference type="NCBI Taxonomy" id="93591"/>
    <lineage>
        <taxon>Eukaryota</taxon>
        <taxon>Fungi</taxon>
        <taxon>Dikarya</taxon>
        <taxon>Ascomycota</taxon>
        <taxon>Pezizomycotina</taxon>
        <taxon>Sordariomycetes</taxon>
        <taxon>Hypocreomycetidae</taxon>
        <taxon>Hypocreales</taxon>
        <taxon>Cordycipitaceae</taxon>
        <taxon>Zarea</taxon>
    </lineage>
</organism>
<dbReference type="Proteomes" id="UP001143910">
    <property type="component" value="Unassembled WGS sequence"/>
</dbReference>
<name>A0ACC1MZM2_9HYPO</name>
<comment type="caution">
    <text evidence="1">The sequence shown here is derived from an EMBL/GenBank/DDBJ whole genome shotgun (WGS) entry which is preliminary data.</text>
</comment>
<gene>
    <name evidence="1" type="ORF">NQ176_g7576</name>
</gene>
<sequence>MQARSATAHIRRSGIDHRGPVPQPGVVKGSAVVEDVSAADLVHPLRPDGRWYFVGPRSEDPHDSEEGGFKISQSKHYPREQDNTSQLENVEMYTCLWWNPSHSRATEYGYVPEEGIECKVHRWGVRYVAGRGGKDNDAAALIVQWQVGDWRRSQDVTSIFEGLGQQGWLDFEFSDRRDLGEFSMSFDHSLF</sequence>
<proteinExistence type="predicted"/>
<accession>A0ACC1MZM2</accession>
<evidence type="ECO:0000313" key="1">
    <source>
        <dbReference type="EMBL" id="KAJ2971664.1"/>
    </source>
</evidence>
<reference evidence="1" key="1">
    <citation type="submission" date="2022-08" db="EMBL/GenBank/DDBJ databases">
        <title>Genome Sequence of Lecanicillium fungicola.</title>
        <authorList>
            <person name="Buettner E."/>
        </authorList>
    </citation>
    <scope>NUCLEOTIDE SEQUENCE</scope>
    <source>
        <strain evidence="1">Babe33</strain>
    </source>
</reference>
<evidence type="ECO:0000313" key="2">
    <source>
        <dbReference type="Proteomes" id="UP001143910"/>
    </source>
</evidence>
<keyword evidence="2" id="KW-1185">Reference proteome</keyword>
<dbReference type="EMBL" id="JANJQO010001298">
    <property type="protein sequence ID" value="KAJ2971664.1"/>
    <property type="molecule type" value="Genomic_DNA"/>
</dbReference>